<protein>
    <submittedName>
        <fullName evidence="1">Uncharacterized protein</fullName>
    </submittedName>
</protein>
<dbReference type="EMBL" id="LUCM01007117">
    <property type="protein sequence ID" value="KAA0190405.1"/>
    <property type="molecule type" value="Genomic_DNA"/>
</dbReference>
<name>A0A8E0RR08_9TREM</name>
<dbReference type="OrthoDB" id="1928at2759"/>
<sequence length="45" mass="4910">MVRVYAESITQPLTDWLATKVAILTHRLARGTGEPLPNPGPMPLP</sequence>
<evidence type="ECO:0000313" key="2">
    <source>
        <dbReference type="Proteomes" id="UP000728185"/>
    </source>
</evidence>
<keyword evidence="2" id="KW-1185">Reference proteome</keyword>
<accession>A0A8E0RR08</accession>
<proteinExistence type="predicted"/>
<dbReference type="Proteomes" id="UP000728185">
    <property type="component" value="Unassembled WGS sequence"/>
</dbReference>
<comment type="caution">
    <text evidence="1">The sequence shown here is derived from an EMBL/GenBank/DDBJ whole genome shotgun (WGS) entry which is preliminary data.</text>
</comment>
<gene>
    <name evidence="1" type="ORF">FBUS_10892</name>
</gene>
<organism evidence="1 2">
    <name type="scientific">Fasciolopsis buskii</name>
    <dbReference type="NCBI Taxonomy" id="27845"/>
    <lineage>
        <taxon>Eukaryota</taxon>
        <taxon>Metazoa</taxon>
        <taxon>Spiralia</taxon>
        <taxon>Lophotrochozoa</taxon>
        <taxon>Platyhelminthes</taxon>
        <taxon>Trematoda</taxon>
        <taxon>Digenea</taxon>
        <taxon>Plagiorchiida</taxon>
        <taxon>Echinostomata</taxon>
        <taxon>Echinostomatoidea</taxon>
        <taxon>Fasciolidae</taxon>
        <taxon>Fasciolopsis</taxon>
    </lineage>
</organism>
<evidence type="ECO:0000313" key="1">
    <source>
        <dbReference type="EMBL" id="KAA0190405.1"/>
    </source>
</evidence>
<dbReference type="AlphaFoldDB" id="A0A8E0RR08"/>
<reference evidence="1" key="1">
    <citation type="submission" date="2019-05" db="EMBL/GenBank/DDBJ databases">
        <title>Annotation for the trematode Fasciolopsis buski.</title>
        <authorList>
            <person name="Choi Y.-J."/>
        </authorList>
    </citation>
    <scope>NUCLEOTIDE SEQUENCE</scope>
    <source>
        <strain evidence="1">HT</strain>
        <tissue evidence="1">Whole worm</tissue>
    </source>
</reference>